<accession>A0A1A9WBN6</accession>
<keyword evidence="4" id="KW-1185">Reference proteome</keyword>
<dbReference type="Proteomes" id="UP000091820">
    <property type="component" value="Unassembled WGS sequence"/>
</dbReference>
<dbReference type="GO" id="GO:0009898">
    <property type="term" value="C:cytoplasmic side of plasma membrane"/>
    <property type="evidence" value="ECO:0007669"/>
    <property type="project" value="TreeGrafter"/>
</dbReference>
<keyword evidence="2" id="KW-0175">Coiled coil</keyword>
<dbReference type="Pfam" id="PF25880">
    <property type="entry name" value="WHD_CHMP7_1st"/>
    <property type="match status" value="1"/>
</dbReference>
<dbReference type="InterPro" id="IPR005024">
    <property type="entry name" value="Snf7_fam"/>
</dbReference>
<reference evidence="3" key="2">
    <citation type="submission" date="2020-05" db="UniProtKB">
        <authorList>
            <consortium name="EnsemblMetazoa"/>
        </authorList>
    </citation>
    <scope>IDENTIFICATION</scope>
    <source>
        <strain evidence="3">IAEA</strain>
    </source>
</reference>
<dbReference type="STRING" id="37001.A0A1A9WBN6"/>
<feature type="coiled-coil region" evidence="2">
    <location>
        <begin position="257"/>
        <end position="302"/>
    </location>
</feature>
<dbReference type="VEuPathDB" id="VectorBase:GBRI013635"/>
<dbReference type="GO" id="GO:0005771">
    <property type="term" value="C:multivesicular body"/>
    <property type="evidence" value="ECO:0007669"/>
    <property type="project" value="TreeGrafter"/>
</dbReference>
<evidence type="ECO:0008006" key="5">
    <source>
        <dbReference type="Google" id="ProtNLM"/>
    </source>
</evidence>
<evidence type="ECO:0000313" key="4">
    <source>
        <dbReference type="Proteomes" id="UP000091820"/>
    </source>
</evidence>
<reference evidence="4" key="1">
    <citation type="submission" date="2014-03" db="EMBL/GenBank/DDBJ databases">
        <authorList>
            <person name="Aksoy S."/>
            <person name="Warren W."/>
            <person name="Wilson R.K."/>
        </authorList>
    </citation>
    <scope>NUCLEOTIDE SEQUENCE [LARGE SCALE GENOMIC DNA]</scope>
    <source>
        <strain evidence="4">IAEA</strain>
    </source>
</reference>
<dbReference type="PANTHER" id="PTHR22761">
    <property type="entry name" value="CHARGED MULTIVESICULAR BODY PROTEIN"/>
    <property type="match status" value="1"/>
</dbReference>
<dbReference type="AlphaFoldDB" id="A0A1A9WBN6"/>
<sequence length="459" mass="53451">MLSASKLNRKSDDDFEDHFPYPTCWHDNARRQLLLSPFRERDLNPEGFDSKLKFWVDLIEKYCIYKGDASFSKSELKSRFTRNDRVPSCLDIVLSHMEKQKIVCDRRDYEFDRNSTWTGWAAYKLIKKPVLWAFEILKSNVVANKTSESHPVEYVHLNVLKNFCKQLHEILKKPPFLGKVQPYEVFATDVLKVMLLSDSCIKLCTEALHYERKISLSYKRTYNENSIYLIKVPADENELDIRITEGDLAMHNMSVIRMNLMGQLKDIEIKIEESTEKIRQYLQQNKRQMAKYQLRSKHLLERNYEKQSLALYNIEALLSSVEEAKHNNIILDAYKYGSKALHDILDASNLKYDNATEIISEVTETIETHKELEDAIGNANLNILASNEDDELERELAQLIKEENSKTDSKSVPVPSNIDTIKFQTMPVTDELVTHMLEKLEVEQESPSKKSEKLLQLNS</sequence>
<name>A0A1A9WBN6_9MUSC</name>
<dbReference type="EnsemblMetazoa" id="GBRI013635-RA">
    <property type="protein sequence ID" value="GBRI013635-PA"/>
    <property type="gene ID" value="GBRI013635"/>
</dbReference>
<organism evidence="3 4">
    <name type="scientific">Glossina brevipalpis</name>
    <dbReference type="NCBI Taxonomy" id="37001"/>
    <lineage>
        <taxon>Eukaryota</taxon>
        <taxon>Metazoa</taxon>
        <taxon>Ecdysozoa</taxon>
        <taxon>Arthropoda</taxon>
        <taxon>Hexapoda</taxon>
        <taxon>Insecta</taxon>
        <taxon>Pterygota</taxon>
        <taxon>Neoptera</taxon>
        <taxon>Endopterygota</taxon>
        <taxon>Diptera</taxon>
        <taxon>Brachycera</taxon>
        <taxon>Muscomorpha</taxon>
        <taxon>Hippoboscoidea</taxon>
        <taxon>Glossinidae</taxon>
        <taxon>Glossina</taxon>
    </lineage>
</organism>
<dbReference type="PANTHER" id="PTHR22761:SF96">
    <property type="entry name" value="BCDNA.GH08385"/>
    <property type="match status" value="1"/>
</dbReference>
<protein>
    <recommendedName>
        <fullName evidence="5">Charged multivesicular body protein 7</fullName>
    </recommendedName>
</protein>
<dbReference type="GO" id="GO:0006900">
    <property type="term" value="P:vesicle budding from membrane"/>
    <property type="evidence" value="ECO:0007669"/>
    <property type="project" value="TreeGrafter"/>
</dbReference>
<evidence type="ECO:0000256" key="2">
    <source>
        <dbReference type="SAM" id="Coils"/>
    </source>
</evidence>
<proteinExistence type="inferred from homology"/>
<evidence type="ECO:0000313" key="3">
    <source>
        <dbReference type="EnsemblMetazoa" id="GBRI013635-PA"/>
    </source>
</evidence>
<dbReference type="GO" id="GO:0000815">
    <property type="term" value="C:ESCRT III complex"/>
    <property type="evidence" value="ECO:0007669"/>
    <property type="project" value="TreeGrafter"/>
</dbReference>
<dbReference type="Pfam" id="PF03357">
    <property type="entry name" value="Snf7"/>
    <property type="match status" value="1"/>
</dbReference>
<evidence type="ECO:0000256" key="1">
    <source>
        <dbReference type="ARBA" id="ARBA00006190"/>
    </source>
</evidence>
<comment type="similarity">
    <text evidence="1">Belongs to the SNF7 family.</text>
</comment>
<dbReference type="GO" id="GO:0032511">
    <property type="term" value="P:late endosome to vacuole transport via multivesicular body sorting pathway"/>
    <property type="evidence" value="ECO:0007669"/>
    <property type="project" value="TreeGrafter"/>
</dbReference>